<feature type="region of interest" description="Disordered" evidence="1">
    <location>
        <begin position="314"/>
        <end position="532"/>
    </location>
</feature>
<feature type="compositionally biased region" description="Basic residues" evidence="1">
    <location>
        <begin position="451"/>
        <end position="463"/>
    </location>
</feature>
<dbReference type="Proteomes" id="UP001152607">
    <property type="component" value="Unassembled WGS sequence"/>
</dbReference>
<feature type="compositionally biased region" description="Basic and acidic residues" evidence="1">
    <location>
        <begin position="486"/>
        <end position="495"/>
    </location>
</feature>
<sequence length="758" mass="82530">MSTKDSPAATAAIAASAAAAAAANAEDSQAVTRWDRQRWVSVFSSHNPTIREVAENLGLGLSASSSTTNRGIPKFDNPDYRKLSSEVTRLSKELPKDRDALLDFAADPLSLDVELEKLLGNWGPSIWGRDTDRSCLLTPEHAKKTYTKNLYYEDPADRETLKVHLHRWIIIKACYYIRNMKLKRSSTATEFDTLADMETDDLMSPTKPHLLPSPNGTSISLSPSVETVSTMAGTDPAVRMIGGKKRKSSIFNSASDGEDVDSPLVKRPYQSHTLPRTKNSPRKSVKSFSGSPVSENIPPITTLAQGQYNGFQTKLAPTSAPETSRNLLTPLSSNHLNGTARPFNSAPPPASGPARSNPSGGFTTVNTSPPSKDHAARTSAPPPPTNSTYASPYDVSPHSKASVPHDARNLPKAPPPATSAPSQGFQAINSPPVANGTIVKGPSSRSNTPVPHHHHHHHHHHRSAVAPQRPSRSNTPISIASATSHSADRNGDAHAHMKMTSSLSQSSHSGHVMERPTESHPPRKLSTNPVQAAPAVQSTQQIQPHPGSRTNHVNAPAAAPAVGVVHYAPPVQPVLKSHPVESLPPVQPPTGALDISLLQCEVLGLLMQYFFPKSSSPPDEGLLFHRIESLWHVGAALFRKQMGQLYDLQSKILLSWLHERRMLSHLRRSLVYKPGVPASEMGDRLLAMNDIRIMRLKWKNMGTAEGFSSDDLLCRSLAVLTNTEGTECLFKDGIDRYGDGLIDFLREEDMRIFVYYKK</sequence>
<protein>
    <submittedName>
        <fullName evidence="2">Uncharacterized protein</fullName>
    </submittedName>
</protein>
<dbReference type="EMBL" id="CAOQHR010000010">
    <property type="protein sequence ID" value="CAI6340134.1"/>
    <property type="molecule type" value="Genomic_DNA"/>
</dbReference>
<comment type="caution">
    <text evidence="2">The sequence shown here is derived from an EMBL/GenBank/DDBJ whole genome shotgun (WGS) entry which is preliminary data.</text>
</comment>
<proteinExistence type="predicted"/>
<feature type="region of interest" description="Disordered" evidence="1">
    <location>
        <begin position="249"/>
        <end position="299"/>
    </location>
</feature>
<evidence type="ECO:0000313" key="2">
    <source>
        <dbReference type="EMBL" id="CAI6340134.1"/>
    </source>
</evidence>
<evidence type="ECO:0000313" key="3">
    <source>
        <dbReference type="Proteomes" id="UP001152607"/>
    </source>
</evidence>
<name>A0A9W4UQS3_9PLEO</name>
<gene>
    <name evidence="2" type="ORF">PDIGIT_LOCUS13305</name>
</gene>
<reference evidence="2" key="1">
    <citation type="submission" date="2023-01" db="EMBL/GenBank/DDBJ databases">
        <authorList>
            <person name="Van Ghelder C."/>
            <person name="Rancurel C."/>
        </authorList>
    </citation>
    <scope>NUCLEOTIDE SEQUENCE</scope>
    <source>
        <strain evidence="2">CNCM I-4278</strain>
    </source>
</reference>
<feature type="compositionally biased region" description="Low complexity" evidence="1">
    <location>
        <begin position="352"/>
        <end position="361"/>
    </location>
</feature>
<dbReference type="AlphaFoldDB" id="A0A9W4UQS3"/>
<dbReference type="OrthoDB" id="3796606at2759"/>
<evidence type="ECO:0000256" key="1">
    <source>
        <dbReference type="SAM" id="MobiDB-lite"/>
    </source>
</evidence>
<feature type="compositionally biased region" description="Polar residues" evidence="1">
    <location>
        <begin position="314"/>
        <end position="337"/>
    </location>
</feature>
<feature type="compositionally biased region" description="Basic and acidic residues" evidence="1">
    <location>
        <begin position="511"/>
        <end position="521"/>
    </location>
</feature>
<feature type="compositionally biased region" description="Polar residues" evidence="1">
    <location>
        <begin position="470"/>
        <end position="485"/>
    </location>
</feature>
<organism evidence="2 3">
    <name type="scientific">Periconia digitata</name>
    <dbReference type="NCBI Taxonomy" id="1303443"/>
    <lineage>
        <taxon>Eukaryota</taxon>
        <taxon>Fungi</taxon>
        <taxon>Dikarya</taxon>
        <taxon>Ascomycota</taxon>
        <taxon>Pezizomycotina</taxon>
        <taxon>Dothideomycetes</taxon>
        <taxon>Pleosporomycetidae</taxon>
        <taxon>Pleosporales</taxon>
        <taxon>Massarineae</taxon>
        <taxon>Periconiaceae</taxon>
        <taxon>Periconia</taxon>
    </lineage>
</organism>
<keyword evidence="3" id="KW-1185">Reference proteome</keyword>
<accession>A0A9W4UQS3</accession>